<comment type="subcellular location">
    <subcellularLocation>
        <location evidence="1">Membrane</location>
        <topology evidence="1">Multi-pass membrane protein</topology>
    </subcellularLocation>
</comment>
<feature type="transmembrane region" description="Helical" evidence="7">
    <location>
        <begin position="98"/>
        <end position="124"/>
    </location>
</feature>
<feature type="transmembrane region" description="Helical" evidence="7">
    <location>
        <begin position="358"/>
        <end position="375"/>
    </location>
</feature>
<organism evidence="10 11">
    <name type="scientific">Actinomyces capricornis</name>
    <dbReference type="NCBI Taxonomy" id="2755559"/>
    <lineage>
        <taxon>Bacteria</taxon>
        <taxon>Bacillati</taxon>
        <taxon>Actinomycetota</taxon>
        <taxon>Actinomycetes</taxon>
        <taxon>Actinomycetales</taxon>
        <taxon>Actinomycetaceae</taxon>
        <taxon>Actinomyces</taxon>
    </lineage>
</organism>
<dbReference type="Gene3D" id="3.40.50.720">
    <property type="entry name" value="NAD(P)-binding Rossmann-like Domain"/>
    <property type="match status" value="1"/>
</dbReference>
<feature type="transmembrane region" description="Helical" evidence="7">
    <location>
        <begin position="163"/>
        <end position="185"/>
    </location>
</feature>
<reference evidence="10 11" key="1">
    <citation type="submission" date="2021-08" db="EMBL/GenBank/DDBJ databases">
        <title>Whole genome sequence of novel Actinomyces species strain MAS-1.</title>
        <authorList>
            <person name="Saito M."/>
            <person name="Kuwahara N."/>
            <person name="Takizawa T."/>
            <person name="Gotouda H."/>
            <person name="Ochiai T."/>
        </authorList>
    </citation>
    <scope>NUCLEOTIDE SEQUENCE [LARGE SCALE GENOMIC DNA]</scope>
    <source>
        <strain evidence="10 11">MAS-1</strain>
    </source>
</reference>
<feature type="transmembrane region" description="Helical" evidence="7">
    <location>
        <begin position="130"/>
        <end position="151"/>
    </location>
</feature>
<keyword evidence="5 7" id="KW-1133">Transmembrane helix</keyword>
<keyword evidence="11" id="KW-1185">Reference proteome</keyword>
<feature type="transmembrane region" description="Helical" evidence="7">
    <location>
        <begin position="69"/>
        <end position="86"/>
    </location>
</feature>
<feature type="transmembrane region" description="Helical" evidence="7">
    <location>
        <begin position="191"/>
        <end position="208"/>
    </location>
</feature>
<keyword evidence="6 7" id="KW-0472">Membrane</keyword>
<gene>
    <name evidence="10" type="ORF">MANAM107_23550</name>
</gene>
<evidence type="ECO:0000259" key="9">
    <source>
        <dbReference type="Pfam" id="PF02254"/>
    </source>
</evidence>
<dbReference type="InterPro" id="IPR006153">
    <property type="entry name" value="Cation/H_exchanger_TM"/>
</dbReference>
<dbReference type="Pfam" id="PF00999">
    <property type="entry name" value="Na_H_Exchanger"/>
    <property type="match status" value="1"/>
</dbReference>
<dbReference type="Pfam" id="PF02254">
    <property type="entry name" value="TrkA_N"/>
    <property type="match status" value="1"/>
</dbReference>
<evidence type="ECO:0000256" key="6">
    <source>
        <dbReference type="ARBA" id="ARBA00023136"/>
    </source>
</evidence>
<protein>
    <submittedName>
        <fullName evidence="10">Potassium transporter Kef</fullName>
    </submittedName>
</protein>
<proteinExistence type="inferred from homology"/>
<keyword evidence="3" id="KW-0813">Transport</keyword>
<dbReference type="PANTHER" id="PTHR42751:SF1">
    <property type="entry name" value="CATION_PROTON ANTIPORTER YBAL-RELATED"/>
    <property type="match status" value="1"/>
</dbReference>
<feature type="transmembrane region" description="Helical" evidence="7">
    <location>
        <begin position="275"/>
        <end position="304"/>
    </location>
</feature>
<dbReference type="EMBL" id="AP025017">
    <property type="protein sequence ID" value="BDA65521.1"/>
    <property type="molecule type" value="Genomic_DNA"/>
</dbReference>
<evidence type="ECO:0000256" key="3">
    <source>
        <dbReference type="ARBA" id="ARBA00022448"/>
    </source>
</evidence>
<evidence type="ECO:0000313" key="10">
    <source>
        <dbReference type="EMBL" id="BDA65521.1"/>
    </source>
</evidence>
<evidence type="ECO:0000256" key="1">
    <source>
        <dbReference type="ARBA" id="ARBA00004141"/>
    </source>
</evidence>
<dbReference type="InterPro" id="IPR038770">
    <property type="entry name" value="Na+/solute_symporter_sf"/>
</dbReference>
<accession>A0ABM7UED7</accession>
<dbReference type="Gene3D" id="1.20.1530.20">
    <property type="match status" value="1"/>
</dbReference>
<keyword evidence="4 7" id="KW-0812">Transmembrane</keyword>
<feature type="transmembrane region" description="Helical" evidence="7">
    <location>
        <begin position="229"/>
        <end position="255"/>
    </location>
</feature>
<evidence type="ECO:0000256" key="2">
    <source>
        <dbReference type="ARBA" id="ARBA00005551"/>
    </source>
</evidence>
<sequence>MASCDIAGNGGKALVILDTHVAGLVPAIYLCAVVVLGFAATLLRLPPLVGFLAAGFLLGASHVPALEAVHVLGELGVAVLLFMIGLKVDLRILARREVVGTALGAMVGLSALGSALIAGLLVLGLRVGPITPAGVLILGFALSFSSTVIVVKLLEERDDLNSLYGRIAIGVLVLQDIAAVLYMTVVSGEMPSPWAVVLVGLWPARRLLGTVLDRIDHREMRTLFGISMALLPGYLLFSLLGIDGDLGALVVGVLFASHPAAKELSSALFTIKELLLIGFFLSIGLGGIPGAGAFVLAGVLLVLLPLRAVVYTGLVRVFGMRRRTSVLTGLSLTAYSEFALIVVAVAAEHALVGQEWTAAISLALALSFIASSVVNRHPARLVQRMTDRLPSRSDARLHPEEQALDLTGVRTVIFGMGRVGRATYQRLIDDQEQGVLGIDSDTTKVEELSRRGWRVIEADATDQSFWDKLEAVHATKAVLAMPEPGANLHVLDWLERSKFEGQVLAIAQFDDEAQAMRERGVDAVFNIYDSVGTALAEFTESLPQSALP</sequence>
<dbReference type="PANTHER" id="PTHR42751">
    <property type="entry name" value="SODIUM/HYDROGEN EXCHANGER FAMILY/TRKA DOMAIN PROTEIN"/>
    <property type="match status" value="1"/>
</dbReference>
<feature type="domain" description="RCK N-terminal" evidence="9">
    <location>
        <begin position="412"/>
        <end position="526"/>
    </location>
</feature>
<dbReference type="InterPro" id="IPR003148">
    <property type="entry name" value="RCK_N"/>
</dbReference>
<comment type="similarity">
    <text evidence="2">Belongs to the monovalent cation:proton antiporter 2 (CPA2) transporter (TC 2.A.37) family.</text>
</comment>
<evidence type="ECO:0000313" key="11">
    <source>
        <dbReference type="Proteomes" id="UP000824496"/>
    </source>
</evidence>
<evidence type="ECO:0000256" key="4">
    <source>
        <dbReference type="ARBA" id="ARBA00022692"/>
    </source>
</evidence>
<evidence type="ECO:0000256" key="7">
    <source>
        <dbReference type="SAM" id="Phobius"/>
    </source>
</evidence>
<evidence type="ECO:0000256" key="5">
    <source>
        <dbReference type="ARBA" id="ARBA00022989"/>
    </source>
</evidence>
<dbReference type="SUPFAM" id="SSF51735">
    <property type="entry name" value="NAD(P)-binding Rossmann-fold domains"/>
    <property type="match status" value="1"/>
</dbReference>
<feature type="transmembrane region" description="Helical" evidence="7">
    <location>
        <begin position="325"/>
        <end position="346"/>
    </location>
</feature>
<feature type="transmembrane region" description="Helical" evidence="7">
    <location>
        <begin position="20"/>
        <end position="38"/>
    </location>
</feature>
<dbReference type="Proteomes" id="UP000824496">
    <property type="component" value="Chromosome"/>
</dbReference>
<evidence type="ECO:0000259" key="8">
    <source>
        <dbReference type="Pfam" id="PF00999"/>
    </source>
</evidence>
<feature type="domain" description="Cation/H+ exchanger transmembrane" evidence="8">
    <location>
        <begin position="33"/>
        <end position="371"/>
    </location>
</feature>
<name>A0ABM7UED7_9ACTO</name>
<dbReference type="InterPro" id="IPR036291">
    <property type="entry name" value="NAD(P)-bd_dom_sf"/>
</dbReference>